<evidence type="ECO:0000259" key="4">
    <source>
        <dbReference type="PROSITE" id="PS50113"/>
    </source>
</evidence>
<dbReference type="InterPro" id="IPR013655">
    <property type="entry name" value="PAS_fold_3"/>
</dbReference>
<comment type="caution">
    <text evidence="6">The sequence shown here is derived from an EMBL/GenBank/DDBJ whole genome shotgun (WGS) entry which is preliminary data.</text>
</comment>
<dbReference type="SUPFAM" id="SSF55073">
    <property type="entry name" value="Nucleotide cyclase"/>
    <property type="match status" value="1"/>
</dbReference>
<dbReference type="PANTHER" id="PTHR45138">
    <property type="entry name" value="REGULATORY COMPONENTS OF SENSORY TRANSDUCTION SYSTEM"/>
    <property type="match status" value="1"/>
</dbReference>
<dbReference type="InterPro" id="IPR003018">
    <property type="entry name" value="GAF"/>
</dbReference>
<evidence type="ECO:0000256" key="1">
    <source>
        <dbReference type="SAM" id="MobiDB-lite"/>
    </source>
</evidence>
<dbReference type="InterPro" id="IPR029787">
    <property type="entry name" value="Nucleotide_cyclase"/>
</dbReference>
<evidence type="ECO:0000259" key="3">
    <source>
        <dbReference type="PROSITE" id="PS50112"/>
    </source>
</evidence>
<reference evidence="6 7" key="1">
    <citation type="submission" date="2022-04" db="EMBL/GenBank/DDBJ databases">
        <title>Positive selection, recombination, and allopatry shape intraspecific diversity of widespread and dominant cyanobacteria.</title>
        <authorList>
            <person name="Wei J."/>
            <person name="Shu W."/>
            <person name="Hu C."/>
        </authorList>
    </citation>
    <scope>NUCLEOTIDE SEQUENCE [LARGE SCALE GENOMIC DNA]</scope>
    <source>
        <strain evidence="6 7">DQ-A4</strain>
    </source>
</reference>
<dbReference type="Gene3D" id="3.30.450.20">
    <property type="entry name" value="PAS domain"/>
    <property type="match status" value="1"/>
</dbReference>
<dbReference type="SUPFAM" id="SSF55781">
    <property type="entry name" value="GAF domain-like"/>
    <property type="match status" value="1"/>
</dbReference>
<dbReference type="GO" id="GO:0052621">
    <property type="term" value="F:diguanylate cyclase activity"/>
    <property type="evidence" value="ECO:0007669"/>
    <property type="project" value="UniProtKB-EC"/>
</dbReference>
<dbReference type="InterPro" id="IPR035965">
    <property type="entry name" value="PAS-like_dom_sf"/>
</dbReference>
<dbReference type="InterPro" id="IPR029016">
    <property type="entry name" value="GAF-like_dom_sf"/>
</dbReference>
<dbReference type="PROSITE" id="PS50112">
    <property type="entry name" value="PAS"/>
    <property type="match status" value="1"/>
</dbReference>
<dbReference type="Gene3D" id="2.10.70.100">
    <property type="match status" value="1"/>
</dbReference>
<feature type="domain" description="Phytochrome chromophore attachment site" evidence="2">
    <location>
        <begin position="304"/>
        <end position="441"/>
    </location>
</feature>
<dbReference type="SUPFAM" id="SSF55785">
    <property type="entry name" value="PYP-like sensor domain (PAS domain)"/>
    <property type="match status" value="1"/>
</dbReference>
<dbReference type="InterPro" id="IPR043128">
    <property type="entry name" value="Rev_trsase/Diguanyl_cyclase"/>
</dbReference>
<dbReference type="PROSITE" id="PS50046">
    <property type="entry name" value="PHYTOCHROME_2"/>
    <property type="match status" value="1"/>
</dbReference>
<keyword evidence="7" id="KW-1185">Reference proteome</keyword>
<dbReference type="EMBL" id="JAMPKX010000011">
    <property type="protein sequence ID" value="MEP0949303.1"/>
    <property type="molecule type" value="Genomic_DNA"/>
</dbReference>
<dbReference type="InterPro" id="IPR016132">
    <property type="entry name" value="Phyto_chromo_attachment"/>
</dbReference>
<dbReference type="NCBIfam" id="TIGR00229">
    <property type="entry name" value="sensory_box"/>
    <property type="match status" value="1"/>
</dbReference>
<gene>
    <name evidence="6" type="ORF">NC992_20655</name>
</gene>
<accession>A0ABV0K962</accession>
<keyword evidence="6" id="KW-0808">Transferase</keyword>
<dbReference type="SMART" id="SM00065">
    <property type="entry name" value="GAF"/>
    <property type="match status" value="1"/>
</dbReference>
<organism evidence="6 7">
    <name type="scientific">Leptolyngbya subtilissima DQ-A4</name>
    <dbReference type="NCBI Taxonomy" id="2933933"/>
    <lineage>
        <taxon>Bacteria</taxon>
        <taxon>Bacillati</taxon>
        <taxon>Cyanobacteriota</taxon>
        <taxon>Cyanophyceae</taxon>
        <taxon>Leptolyngbyales</taxon>
        <taxon>Leptolyngbyaceae</taxon>
        <taxon>Leptolyngbya group</taxon>
        <taxon>Leptolyngbya</taxon>
    </lineage>
</organism>
<name>A0ABV0K962_9CYAN</name>
<dbReference type="Gene3D" id="3.30.70.270">
    <property type="match status" value="1"/>
</dbReference>
<dbReference type="Pfam" id="PF08447">
    <property type="entry name" value="PAS_3"/>
    <property type="match status" value="1"/>
</dbReference>
<evidence type="ECO:0000259" key="2">
    <source>
        <dbReference type="PROSITE" id="PS50046"/>
    </source>
</evidence>
<dbReference type="Gene3D" id="3.30.450.40">
    <property type="match status" value="2"/>
</dbReference>
<feature type="domain" description="PAS" evidence="3">
    <location>
        <begin position="158"/>
        <end position="230"/>
    </location>
</feature>
<keyword evidence="6" id="KW-0548">Nucleotidyltransferase</keyword>
<dbReference type="PROSITE" id="PS50887">
    <property type="entry name" value="GGDEF"/>
    <property type="match status" value="1"/>
</dbReference>
<evidence type="ECO:0000313" key="6">
    <source>
        <dbReference type="EMBL" id="MEP0949303.1"/>
    </source>
</evidence>
<dbReference type="CDD" id="cd01949">
    <property type="entry name" value="GGDEF"/>
    <property type="match status" value="1"/>
</dbReference>
<sequence length="637" mass="70844">MPENDLVNATATAPTASIDPSPLRANTSDTVQQTVAAMATAVKTYALVYGGEVLMGVFGYANVAQATAELADLSEVLVEQWMTPLSQLQPLGPCLAWPLALSALYPEQLYLSVVDQAHHWLGLLAPDGFYTLPRFAAAATDQAELTACHYSVALFQQQQERLALALKGAQMGTWDWDLSQGTIVISDEQERLLGLAPGEFGGTYETLFTHVHQEDQATVQQALQQAIQLGQRYGIEFRVLHNDGNTRWLSSRGQVFKDSEQTSRLAGVTLDISEQKRVEAEIKLQSQRERLVAKIAQRIRRVLDLDSILAQTVTSVQEFIEADRVIVVQCEADMSGQVIQEACSSSYLPMLGWAMRDPWSVGEKFLAHYRAGRGLAVENIYTQNLPASQLEFLEYFQIQAEIVVPLLQDQTLWGLLIAHQCQAPRTWRMADVRLLQNLATQVGIAIQQAKMHQELTLANQRLQRMAYLDGLTQVANRRRLEQYLDQEWRRMSRENGSIALIMADIDCFKGYNDLYGHQAGDVCLRLVARILTRAAKRPGDLVARYGGEEFVIVLPNTYLEGAETVAEDIRLMIRSHRIPHEESVVARVVTLSLGVASAQPASDGSSADLIKQADEALYMAKNEGRDQVRVASPKRSH</sequence>
<dbReference type="RefSeq" id="WP_190704816.1">
    <property type="nucleotide sequence ID" value="NZ_JAMPKX010000011.1"/>
</dbReference>
<dbReference type="PANTHER" id="PTHR45138:SF9">
    <property type="entry name" value="DIGUANYLATE CYCLASE DGCM-RELATED"/>
    <property type="match status" value="1"/>
</dbReference>
<feature type="domain" description="GGDEF" evidence="5">
    <location>
        <begin position="496"/>
        <end position="633"/>
    </location>
</feature>
<feature type="region of interest" description="Disordered" evidence="1">
    <location>
        <begin position="1"/>
        <end position="25"/>
    </location>
</feature>
<dbReference type="SMART" id="SM00091">
    <property type="entry name" value="PAS"/>
    <property type="match status" value="1"/>
</dbReference>
<evidence type="ECO:0000259" key="5">
    <source>
        <dbReference type="PROSITE" id="PS50887"/>
    </source>
</evidence>
<dbReference type="InterPro" id="IPR000014">
    <property type="entry name" value="PAS"/>
</dbReference>
<dbReference type="InterPro" id="IPR000160">
    <property type="entry name" value="GGDEF_dom"/>
</dbReference>
<dbReference type="SMART" id="SM00267">
    <property type="entry name" value="GGDEF"/>
    <property type="match status" value="1"/>
</dbReference>
<dbReference type="NCBIfam" id="TIGR00254">
    <property type="entry name" value="GGDEF"/>
    <property type="match status" value="1"/>
</dbReference>
<dbReference type="CDD" id="cd00130">
    <property type="entry name" value="PAS"/>
    <property type="match status" value="1"/>
</dbReference>
<dbReference type="PROSITE" id="PS50113">
    <property type="entry name" value="PAC"/>
    <property type="match status" value="1"/>
</dbReference>
<dbReference type="Proteomes" id="UP001482513">
    <property type="component" value="Unassembled WGS sequence"/>
</dbReference>
<dbReference type="InterPro" id="IPR000700">
    <property type="entry name" value="PAS-assoc_C"/>
</dbReference>
<evidence type="ECO:0000313" key="7">
    <source>
        <dbReference type="Proteomes" id="UP001482513"/>
    </source>
</evidence>
<dbReference type="Pfam" id="PF00990">
    <property type="entry name" value="GGDEF"/>
    <property type="match status" value="1"/>
</dbReference>
<feature type="domain" description="PAC" evidence="4">
    <location>
        <begin position="233"/>
        <end position="284"/>
    </location>
</feature>
<proteinExistence type="predicted"/>
<protein>
    <submittedName>
        <fullName evidence="6">Diguanylate cyclase</fullName>
        <ecNumber evidence="6">2.7.7.65</ecNumber>
    </submittedName>
</protein>
<dbReference type="EC" id="2.7.7.65" evidence="6"/>
<dbReference type="InterPro" id="IPR050469">
    <property type="entry name" value="Diguanylate_Cyclase"/>
</dbReference>
<dbReference type="Pfam" id="PF01590">
    <property type="entry name" value="GAF"/>
    <property type="match status" value="1"/>
</dbReference>